<organism evidence="22 23">
    <name type="scientific">Amedibacillus dolichus</name>
    <dbReference type="NCBI Taxonomy" id="31971"/>
    <lineage>
        <taxon>Bacteria</taxon>
        <taxon>Bacillati</taxon>
        <taxon>Bacillota</taxon>
        <taxon>Erysipelotrichia</taxon>
        <taxon>Erysipelotrichales</taxon>
        <taxon>Erysipelotrichaceae</taxon>
        <taxon>Amedibacillus</taxon>
    </lineage>
</organism>
<feature type="binding site" evidence="17">
    <location>
        <position position="381"/>
    </location>
    <ligand>
        <name>(6S)-NADPHX</name>
        <dbReference type="ChEBI" id="CHEBI:64076"/>
    </ligand>
</feature>
<keyword evidence="5 18" id="KW-0479">Metal-binding</keyword>
<evidence type="ECO:0000256" key="5">
    <source>
        <dbReference type="ARBA" id="ARBA00022723"/>
    </source>
</evidence>
<reference evidence="22" key="1">
    <citation type="submission" date="2023-06" db="EMBL/GenBank/DDBJ databases">
        <title>Identification and characterization of horizontal gene transfer across gut microbiota members of farm animals based on homology search.</title>
        <authorList>
            <person name="Schwarzerova J."/>
            <person name="Nykrynova M."/>
            <person name="Jureckova K."/>
            <person name="Cejkova D."/>
            <person name="Rychlik I."/>
        </authorList>
    </citation>
    <scope>NUCLEOTIDE SEQUENCE</scope>
    <source>
        <strain evidence="22">ET39</strain>
    </source>
</reference>
<dbReference type="PANTHER" id="PTHR12592:SF0">
    <property type="entry name" value="ATP-DEPENDENT (S)-NAD(P)H-HYDRATE DEHYDRATASE"/>
    <property type="match status" value="1"/>
</dbReference>
<dbReference type="Gene3D" id="3.40.50.10260">
    <property type="entry name" value="YjeF N-terminal domain"/>
    <property type="match status" value="1"/>
</dbReference>
<feature type="binding site" evidence="18">
    <location>
        <position position="164"/>
    </location>
    <ligand>
        <name>K(+)</name>
        <dbReference type="ChEBI" id="CHEBI:29103"/>
    </ligand>
</feature>
<evidence type="ECO:0000256" key="17">
    <source>
        <dbReference type="HAMAP-Rule" id="MF_01965"/>
    </source>
</evidence>
<dbReference type="PROSITE" id="PS51385">
    <property type="entry name" value="YJEF_N"/>
    <property type="match status" value="1"/>
</dbReference>
<comment type="caution">
    <text evidence="18">Lacks conserved residue(s) required for the propagation of feature annotation.</text>
</comment>
<dbReference type="InterPro" id="IPR036652">
    <property type="entry name" value="YjeF_N_dom_sf"/>
</dbReference>
<comment type="catalytic activity">
    <reaction evidence="2 18 19">
        <text>(6R)-NADPHX = (6S)-NADPHX</text>
        <dbReference type="Rhea" id="RHEA:32227"/>
        <dbReference type="ChEBI" id="CHEBI:64076"/>
        <dbReference type="ChEBI" id="CHEBI:64077"/>
        <dbReference type="EC" id="5.1.99.6"/>
    </reaction>
</comment>
<feature type="binding site" evidence="18">
    <location>
        <begin position="132"/>
        <end position="138"/>
    </location>
    <ligand>
        <name>(6S)-NADPHX</name>
        <dbReference type="ChEBI" id="CHEBI:64076"/>
    </ligand>
</feature>
<evidence type="ECO:0000256" key="19">
    <source>
        <dbReference type="PIRNR" id="PIRNR017184"/>
    </source>
</evidence>
<dbReference type="Pfam" id="PF03853">
    <property type="entry name" value="YjeF_N"/>
    <property type="match status" value="1"/>
</dbReference>
<comment type="subunit">
    <text evidence="17">Homotetramer.</text>
</comment>
<dbReference type="InterPro" id="IPR004443">
    <property type="entry name" value="YjeF_N_dom"/>
</dbReference>
<dbReference type="Gene3D" id="3.40.1190.20">
    <property type="match status" value="1"/>
</dbReference>
<evidence type="ECO:0000256" key="14">
    <source>
        <dbReference type="ARBA" id="ARBA00025153"/>
    </source>
</evidence>
<dbReference type="NCBIfam" id="TIGR00196">
    <property type="entry name" value="yjeF_cterm"/>
    <property type="match status" value="1"/>
</dbReference>
<evidence type="ECO:0000259" key="20">
    <source>
        <dbReference type="PROSITE" id="PS51383"/>
    </source>
</evidence>
<keyword evidence="13" id="KW-0511">Multifunctional enzyme</keyword>
<feature type="binding site" evidence="17">
    <location>
        <position position="331"/>
    </location>
    <ligand>
        <name>(6S)-NADPHX</name>
        <dbReference type="ChEBI" id="CHEBI:64076"/>
    </ligand>
</feature>
<dbReference type="EMBL" id="JAUDCG010000008">
    <property type="protein sequence ID" value="MDM8156550.1"/>
    <property type="molecule type" value="Genomic_DNA"/>
</dbReference>
<comment type="catalytic activity">
    <reaction evidence="1 18 19">
        <text>(6R)-NADHX = (6S)-NADHX</text>
        <dbReference type="Rhea" id="RHEA:32215"/>
        <dbReference type="ChEBI" id="CHEBI:64074"/>
        <dbReference type="ChEBI" id="CHEBI:64075"/>
        <dbReference type="EC" id="5.1.99.6"/>
    </reaction>
</comment>
<reference evidence="22" key="2">
    <citation type="submission" date="2023-06" db="EMBL/GenBank/DDBJ databases">
        <authorList>
            <person name="Zeman M."/>
            <person name="Kubasova T."/>
            <person name="Jahodarova E."/>
            <person name="Nykrynova M."/>
            <person name="Rychlik I."/>
        </authorList>
    </citation>
    <scope>NUCLEOTIDE SEQUENCE</scope>
    <source>
        <strain evidence="22">ET39</strain>
    </source>
</reference>
<feature type="binding site" evidence="17">
    <location>
        <begin position="419"/>
        <end position="423"/>
    </location>
    <ligand>
        <name>AMP</name>
        <dbReference type="ChEBI" id="CHEBI:456215"/>
    </ligand>
</feature>
<protein>
    <recommendedName>
        <fullName evidence="19">Bifunctional NAD(P)H-hydrate repair enzyme</fullName>
    </recommendedName>
    <alternativeName>
        <fullName evidence="19">Nicotinamide nucleotide repair protein</fullName>
    </alternativeName>
    <domain>
        <recommendedName>
            <fullName evidence="19">ADP-dependent (S)-NAD(P)H-hydrate dehydratase</fullName>
            <ecNumber evidence="19">4.2.1.136</ecNumber>
        </recommendedName>
        <alternativeName>
            <fullName evidence="19">ADP-dependent NAD(P)HX dehydratase</fullName>
        </alternativeName>
    </domain>
    <domain>
        <recommendedName>
            <fullName evidence="19">NAD(P)H-hydrate epimerase</fullName>
            <ecNumber evidence="19">5.1.99.6</ecNumber>
        </recommendedName>
    </domain>
</protein>
<comment type="similarity">
    <text evidence="18">Belongs to the NnrE/AIBP family.</text>
</comment>
<evidence type="ECO:0000256" key="2">
    <source>
        <dbReference type="ARBA" id="ARBA00000909"/>
    </source>
</evidence>
<dbReference type="PIRSF" id="PIRSF017184">
    <property type="entry name" value="Nnr"/>
    <property type="match status" value="1"/>
</dbReference>
<feature type="binding site" evidence="18">
    <location>
        <position position="128"/>
    </location>
    <ligand>
        <name>K(+)</name>
        <dbReference type="ChEBI" id="CHEBI:29103"/>
    </ligand>
</feature>
<evidence type="ECO:0000256" key="9">
    <source>
        <dbReference type="ARBA" id="ARBA00022958"/>
    </source>
</evidence>
<dbReference type="SUPFAM" id="SSF64153">
    <property type="entry name" value="YjeF N-terminal domain-like"/>
    <property type="match status" value="1"/>
</dbReference>
<keyword evidence="7 17" id="KW-0067">ATP-binding</keyword>
<evidence type="ECO:0000259" key="21">
    <source>
        <dbReference type="PROSITE" id="PS51385"/>
    </source>
</evidence>
<sequence length="518" mass="56092">MMRKGSDRMLATNEEMQRMDLRAVEEGHVSMVQLMKQAADALFEALCRRYGRKCRYGIFCGSGNNGGDGYALALRMKAEGIPFVICSLREPRSACARHYAQLLEESGEKVLELSRYAQAIEAADVLVDALFGTGLNRTLSGDGALLAAALNASGKPIVAVDIPSGLDGDGTLRSDTVVRASHTVTFECVKKGMLPYSSRIFCGRIECVPIGMPNEVKECADPTIVLDPVNVRPLLPRRRAQSHKGSYGRVLVIGGSRRMSGAVILCTRALLRSGAGLVTCLLPEDIHPIVASQVIEAMYRPVPSDANGQLTEGCLRDVTWTDYDLIVAGNGMGRGEATRSIIRQILDSEVPCLLDGDAIYEAGVHDLLAPVCKKPVLLTPHMRELSYLCKEPVDLLREHPQHSAQAFVWAHPYVTLVAKDDITWICQQERLALSIIGSDALAKGGSGDVLCGMIAGLYAQSKDAFAAACAGVYAHAYAAQQLAAHEDSMSVLASDLIEQLPQTYRSLRDRYCGRPDVL</sequence>
<evidence type="ECO:0000256" key="10">
    <source>
        <dbReference type="ARBA" id="ARBA00023027"/>
    </source>
</evidence>
<dbReference type="RefSeq" id="WP_289607020.1">
    <property type="nucleotide sequence ID" value="NZ_JAUDCG010000008.1"/>
</dbReference>
<evidence type="ECO:0000313" key="22">
    <source>
        <dbReference type="EMBL" id="MDM8156550.1"/>
    </source>
</evidence>
<keyword evidence="12 17" id="KW-0456">Lyase</keyword>
<feature type="domain" description="YjeF N-terminal" evidence="21">
    <location>
        <begin position="16"/>
        <end position="218"/>
    </location>
</feature>
<dbReference type="PROSITE" id="PS51383">
    <property type="entry name" value="YJEF_C_3"/>
    <property type="match status" value="1"/>
</dbReference>
<feature type="binding site" evidence="17">
    <location>
        <position position="262"/>
    </location>
    <ligand>
        <name>(6S)-NADPHX</name>
        <dbReference type="ChEBI" id="CHEBI:64076"/>
    </ligand>
</feature>
<evidence type="ECO:0000256" key="4">
    <source>
        <dbReference type="ARBA" id="ARBA00009524"/>
    </source>
</evidence>
<evidence type="ECO:0000256" key="1">
    <source>
        <dbReference type="ARBA" id="ARBA00000013"/>
    </source>
</evidence>
<comment type="function">
    <text evidence="17">Catalyzes the dehydration of the S-form of NAD(P)HX at the expense of ADP, which is converted to AMP. Together with NAD(P)HX epimerase, which catalyzes the epimerization of the S- and R-forms, the enzyme allows the repair of both epimers of NAD(P)HX, a damaged form of NAD(P)H that is a result of enzymatic or heat-dependent hydration.</text>
</comment>
<feature type="binding site" evidence="18">
    <location>
        <position position="65"/>
    </location>
    <ligand>
        <name>K(+)</name>
        <dbReference type="ChEBI" id="CHEBI:29103"/>
    </ligand>
</feature>
<dbReference type="HAMAP" id="MF_01966">
    <property type="entry name" value="NADHX_epimerase"/>
    <property type="match status" value="1"/>
</dbReference>
<comment type="function">
    <text evidence="18">Catalyzes the epimerization of the S- and R-forms of NAD(P)HX, a damaged form of NAD(P)H that is a result of enzymatic or heat-dependent hydration. This is a prerequisite for the S-specific NAD(P)H-hydrate dehydratase to allow the repair of both epimers of NAD(P)HX.</text>
</comment>
<keyword evidence="9 18" id="KW-0630">Potassium</keyword>
<accession>A0ABT7UC88</accession>
<evidence type="ECO:0000256" key="12">
    <source>
        <dbReference type="ARBA" id="ARBA00023239"/>
    </source>
</evidence>
<keyword evidence="10 17" id="KW-0520">NAD</keyword>
<keyword evidence="6 17" id="KW-0547">Nucleotide-binding</keyword>
<evidence type="ECO:0000256" key="11">
    <source>
        <dbReference type="ARBA" id="ARBA00023235"/>
    </source>
</evidence>
<feature type="binding site" evidence="18">
    <location>
        <begin position="64"/>
        <end position="68"/>
    </location>
    <ligand>
        <name>(6S)-NADPHX</name>
        <dbReference type="ChEBI" id="CHEBI:64076"/>
    </ligand>
</feature>
<evidence type="ECO:0000256" key="15">
    <source>
        <dbReference type="ARBA" id="ARBA00048238"/>
    </source>
</evidence>
<evidence type="ECO:0000256" key="3">
    <source>
        <dbReference type="ARBA" id="ARBA00006001"/>
    </source>
</evidence>
<dbReference type="PANTHER" id="PTHR12592">
    <property type="entry name" value="ATP-DEPENDENT (S)-NAD(P)H-HYDRATE DEHYDRATASE FAMILY MEMBER"/>
    <property type="match status" value="1"/>
</dbReference>
<evidence type="ECO:0000256" key="16">
    <source>
        <dbReference type="ARBA" id="ARBA00049209"/>
    </source>
</evidence>
<comment type="similarity">
    <text evidence="3 19">In the N-terminal section; belongs to the NnrE/AIBP family.</text>
</comment>
<evidence type="ECO:0000256" key="7">
    <source>
        <dbReference type="ARBA" id="ARBA00022840"/>
    </source>
</evidence>
<comment type="cofactor">
    <cofactor evidence="17">
        <name>Mg(2+)</name>
        <dbReference type="ChEBI" id="CHEBI:18420"/>
    </cofactor>
</comment>
<comment type="similarity">
    <text evidence="17">Belongs to the NnrD/CARKD family.</text>
</comment>
<dbReference type="InterPro" id="IPR029056">
    <property type="entry name" value="Ribokinase-like"/>
</dbReference>
<comment type="catalytic activity">
    <reaction evidence="15 17 19">
        <text>(6S)-NADHX + ADP = AMP + phosphate + NADH + H(+)</text>
        <dbReference type="Rhea" id="RHEA:32223"/>
        <dbReference type="ChEBI" id="CHEBI:15378"/>
        <dbReference type="ChEBI" id="CHEBI:43474"/>
        <dbReference type="ChEBI" id="CHEBI:57945"/>
        <dbReference type="ChEBI" id="CHEBI:64074"/>
        <dbReference type="ChEBI" id="CHEBI:456215"/>
        <dbReference type="ChEBI" id="CHEBI:456216"/>
        <dbReference type="EC" id="4.2.1.136"/>
    </reaction>
</comment>
<evidence type="ECO:0000256" key="8">
    <source>
        <dbReference type="ARBA" id="ARBA00022857"/>
    </source>
</evidence>
<dbReference type="InterPro" id="IPR000631">
    <property type="entry name" value="CARKD"/>
</dbReference>
<proteinExistence type="inferred from homology"/>
<keyword evidence="23" id="KW-1185">Reference proteome</keyword>
<feature type="binding site" evidence="18">
    <location>
        <position position="161"/>
    </location>
    <ligand>
        <name>(6S)-NADPHX</name>
        <dbReference type="ChEBI" id="CHEBI:64076"/>
    </ligand>
</feature>
<dbReference type="SUPFAM" id="SSF53613">
    <property type="entry name" value="Ribokinase-like"/>
    <property type="match status" value="1"/>
</dbReference>
<dbReference type="InterPro" id="IPR030677">
    <property type="entry name" value="Nnr"/>
</dbReference>
<comment type="function">
    <text evidence="14 19">Bifunctional enzyme that catalyzes the epimerization of the S- and R-forms of NAD(P)HX and the dehydration of the S-form of NAD(P)HX at the expense of ADP, which is converted to AMP. This allows the repair of both epimers of NAD(P)HX, a damaged form of NAD(P)H that is a result of enzymatic or heat-dependent hydration.</text>
</comment>
<dbReference type="NCBIfam" id="TIGR00197">
    <property type="entry name" value="yjeF_nterm"/>
    <property type="match status" value="1"/>
</dbReference>
<evidence type="ECO:0000256" key="6">
    <source>
        <dbReference type="ARBA" id="ARBA00022741"/>
    </source>
</evidence>
<dbReference type="CDD" id="cd01171">
    <property type="entry name" value="YXKO-related"/>
    <property type="match status" value="1"/>
</dbReference>
<keyword evidence="8 17" id="KW-0521">NADP</keyword>
<feature type="domain" description="YjeF C-terminal" evidence="20">
    <location>
        <begin position="227"/>
        <end position="507"/>
    </location>
</feature>
<dbReference type="HAMAP" id="MF_01965">
    <property type="entry name" value="NADHX_dehydratase"/>
    <property type="match status" value="1"/>
</dbReference>
<gene>
    <name evidence="17" type="primary">nnrD</name>
    <name evidence="18" type="synonym">nnrE</name>
    <name evidence="22" type="ORF">QUV96_02730</name>
</gene>
<dbReference type="Pfam" id="PF01256">
    <property type="entry name" value="Carb_kinase"/>
    <property type="match status" value="1"/>
</dbReference>
<dbReference type="EC" id="4.2.1.136" evidence="19"/>
<feature type="binding site" evidence="17">
    <location>
        <position position="448"/>
    </location>
    <ligand>
        <name>(6S)-NADPHX</name>
        <dbReference type="ChEBI" id="CHEBI:64076"/>
    </ligand>
</feature>
<evidence type="ECO:0000256" key="13">
    <source>
        <dbReference type="ARBA" id="ARBA00023268"/>
    </source>
</evidence>
<evidence type="ECO:0000313" key="23">
    <source>
        <dbReference type="Proteomes" id="UP001529340"/>
    </source>
</evidence>
<name>A0ABT7UC88_9FIRM</name>
<comment type="cofactor">
    <cofactor evidence="18 19">
        <name>K(+)</name>
        <dbReference type="ChEBI" id="CHEBI:29103"/>
    </cofactor>
    <text evidence="18 19">Binds 1 potassium ion per subunit.</text>
</comment>
<comment type="caution">
    <text evidence="22">The sequence shown here is derived from an EMBL/GenBank/DDBJ whole genome shotgun (WGS) entry which is preliminary data.</text>
</comment>
<evidence type="ECO:0000256" key="18">
    <source>
        <dbReference type="HAMAP-Rule" id="MF_01966"/>
    </source>
</evidence>
<dbReference type="EC" id="5.1.99.6" evidence="19"/>
<comment type="similarity">
    <text evidence="4 19">In the C-terminal section; belongs to the NnrD/CARKD family.</text>
</comment>
<comment type="catalytic activity">
    <reaction evidence="16 17 19">
        <text>(6S)-NADPHX + ADP = AMP + phosphate + NADPH + H(+)</text>
        <dbReference type="Rhea" id="RHEA:32235"/>
        <dbReference type="ChEBI" id="CHEBI:15378"/>
        <dbReference type="ChEBI" id="CHEBI:43474"/>
        <dbReference type="ChEBI" id="CHEBI:57783"/>
        <dbReference type="ChEBI" id="CHEBI:64076"/>
        <dbReference type="ChEBI" id="CHEBI:456215"/>
        <dbReference type="ChEBI" id="CHEBI:456216"/>
        <dbReference type="EC" id="4.2.1.136"/>
    </reaction>
</comment>
<dbReference type="Proteomes" id="UP001529340">
    <property type="component" value="Unassembled WGS sequence"/>
</dbReference>
<keyword evidence="11 18" id="KW-0413">Isomerase</keyword>
<feature type="binding site" evidence="17">
    <location>
        <position position="447"/>
    </location>
    <ligand>
        <name>AMP</name>
        <dbReference type="ChEBI" id="CHEBI:456215"/>
    </ligand>
</feature>